<proteinExistence type="predicted"/>
<accession>A0A7Z7BFX8</accession>
<protein>
    <submittedName>
        <fullName evidence="1">Uncharacterized protein</fullName>
    </submittedName>
</protein>
<organism evidence="1 2">
    <name type="scientific">Paraburkholderia steynii</name>
    <dbReference type="NCBI Taxonomy" id="1245441"/>
    <lineage>
        <taxon>Bacteria</taxon>
        <taxon>Pseudomonadati</taxon>
        <taxon>Pseudomonadota</taxon>
        <taxon>Betaproteobacteria</taxon>
        <taxon>Burkholderiales</taxon>
        <taxon>Burkholderiaceae</taxon>
        <taxon>Paraburkholderia</taxon>
    </lineage>
</organism>
<comment type="caution">
    <text evidence="1">The sequence shown here is derived from an EMBL/GenBank/DDBJ whole genome shotgun (WGS) entry which is preliminary data.</text>
</comment>
<evidence type="ECO:0000313" key="1">
    <source>
        <dbReference type="EMBL" id="SDJ14636.1"/>
    </source>
</evidence>
<name>A0A7Z7BFX8_9BURK</name>
<dbReference type="AlphaFoldDB" id="A0A7Z7BFX8"/>
<gene>
    <name evidence="1" type="ORF">SAMN04487926_1352</name>
</gene>
<dbReference type="RefSeq" id="WP_091788696.1">
    <property type="nucleotide sequence ID" value="NZ_FNDI01000035.1"/>
</dbReference>
<sequence length="90" mass="10465">MALDYVINRLAERYGNAPMSGVAKRNRRSALDDHLGLMGRFTLRRLDSPNPREFSLRKLAEEIERNAGHRFTADAVRSALIKHNLYQLWR</sequence>
<dbReference type="EMBL" id="FNDI01000035">
    <property type="protein sequence ID" value="SDJ14636.1"/>
    <property type="molecule type" value="Genomic_DNA"/>
</dbReference>
<dbReference type="Proteomes" id="UP000198900">
    <property type="component" value="Unassembled WGS sequence"/>
</dbReference>
<keyword evidence="2" id="KW-1185">Reference proteome</keyword>
<evidence type="ECO:0000313" key="2">
    <source>
        <dbReference type="Proteomes" id="UP000198900"/>
    </source>
</evidence>
<reference evidence="1" key="1">
    <citation type="submission" date="2016-10" db="EMBL/GenBank/DDBJ databases">
        <authorList>
            <person name="Varghese N."/>
            <person name="Submissions S."/>
        </authorList>
    </citation>
    <scope>NUCLEOTIDE SEQUENCE [LARGE SCALE GENOMIC DNA]</scope>
    <source>
        <strain evidence="1">YR281</strain>
    </source>
</reference>